<dbReference type="EMBL" id="LUGG01000004">
    <property type="protein sequence ID" value="OBZ75379.1"/>
    <property type="molecule type" value="Genomic_DNA"/>
</dbReference>
<feature type="signal peptide" evidence="1">
    <location>
        <begin position="1"/>
        <end position="20"/>
    </location>
</feature>
<comment type="caution">
    <text evidence="2">The sequence shown here is derived from an EMBL/GenBank/DDBJ whole genome shotgun (WGS) entry which is preliminary data.</text>
</comment>
<feature type="chain" id="PRO_5008889114" evidence="1">
    <location>
        <begin position="21"/>
        <end position="275"/>
    </location>
</feature>
<evidence type="ECO:0000256" key="1">
    <source>
        <dbReference type="SAM" id="SignalP"/>
    </source>
</evidence>
<reference evidence="2 3" key="1">
    <citation type="submission" date="2016-03" db="EMBL/GenBank/DDBJ databases">
        <title>Whole genome sequencing of Grifola frondosa 9006-11.</title>
        <authorList>
            <person name="Min B."/>
            <person name="Park H."/>
            <person name="Kim J.-G."/>
            <person name="Cho H."/>
            <person name="Oh Y.-L."/>
            <person name="Kong W.-S."/>
            <person name="Choi I.-G."/>
        </authorList>
    </citation>
    <scope>NUCLEOTIDE SEQUENCE [LARGE SCALE GENOMIC DNA]</scope>
    <source>
        <strain evidence="2 3">9006-11</strain>
    </source>
</reference>
<protein>
    <submittedName>
        <fullName evidence="2">Uncharacterized protein</fullName>
    </submittedName>
</protein>
<dbReference type="AlphaFoldDB" id="A0A1C7MFZ8"/>
<dbReference type="OrthoDB" id="3255642at2759"/>
<gene>
    <name evidence="2" type="ORF">A0H81_04105</name>
</gene>
<name>A0A1C7MFZ8_GRIFR</name>
<sequence length="275" mass="29801">MRFTSCLSFLLLTVPVTVSACEGECIVGITNAFLGNYTSPIQAVMMNIAQQISDILDNHPESTSTLRYLDPILEAYNAQSYSEMETAIFPGYFHGKCQQDGVDPPGCPNPDCPVVCGTPGSLVHFYPKLRYIAFNNTRYLMKSLCTPGTDSYKKVEAAVLDAADAKPPSRRMSRVFPRAMPESVAYRTSTAYASSSTLGYGFDSTADDNYGDVSDSEPSSDPMALVPLFLAKRAADVKTKLKNILETMGELLEKVCGGSGTEAPMDCRTVAGKRT</sequence>
<dbReference type="Proteomes" id="UP000092993">
    <property type="component" value="Unassembled WGS sequence"/>
</dbReference>
<evidence type="ECO:0000313" key="2">
    <source>
        <dbReference type="EMBL" id="OBZ75379.1"/>
    </source>
</evidence>
<proteinExistence type="predicted"/>
<keyword evidence="3" id="KW-1185">Reference proteome</keyword>
<dbReference type="PROSITE" id="PS51257">
    <property type="entry name" value="PROKAR_LIPOPROTEIN"/>
    <property type="match status" value="1"/>
</dbReference>
<keyword evidence="1" id="KW-0732">Signal</keyword>
<dbReference type="STRING" id="5627.A0A1C7MFZ8"/>
<accession>A0A1C7MFZ8</accession>
<evidence type="ECO:0000313" key="3">
    <source>
        <dbReference type="Proteomes" id="UP000092993"/>
    </source>
</evidence>
<dbReference type="OMA" id="NNTRYLM"/>
<organism evidence="2 3">
    <name type="scientific">Grifola frondosa</name>
    <name type="common">Maitake</name>
    <name type="synonym">Polyporus frondosus</name>
    <dbReference type="NCBI Taxonomy" id="5627"/>
    <lineage>
        <taxon>Eukaryota</taxon>
        <taxon>Fungi</taxon>
        <taxon>Dikarya</taxon>
        <taxon>Basidiomycota</taxon>
        <taxon>Agaricomycotina</taxon>
        <taxon>Agaricomycetes</taxon>
        <taxon>Polyporales</taxon>
        <taxon>Grifolaceae</taxon>
        <taxon>Grifola</taxon>
    </lineage>
</organism>